<dbReference type="Proteomes" id="UP001500840">
    <property type="component" value="Unassembled WGS sequence"/>
</dbReference>
<organism evidence="3 4">
    <name type="scientific">Novipirellula rosea</name>
    <dbReference type="NCBI Taxonomy" id="1031540"/>
    <lineage>
        <taxon>Bacteria</taxon>
        <taxon>Pseudomonadati</taxon>
        <taxon>Planctomycetota</taxon>
        <taxon>Planctomycetia</taxon>
        <taxon>Pirellulales</taxon>
        <taxon>Pirellulaceae</taxon>
        <taxon>Novipirellula</taxon>
    </lineage>
</organism>
<accession>A0ABP8NXF8</accession>
<dbReference type="InterPro" id="IPR022742">
    <property type="entry name" value="Hydrolase_4"/>
</dbReference>
<evidence type="ECO:0000259" key="2">
    <source>
        <dbReference type="Pfam" id="PF12146"/>
    </source>
</evidence>
<dbReference type="PANTHER" id="PTHR22946:SF9">
    <property type="entry name" value="POLYKETIDE TRANSFERASE AF380"/>
    <property type="match status" value="1"/>
</dbReference>
<dbReference type="InterPro" id="IPR029058">
    <property type="entry name" value="AB_hydrolase_fold"/>
</dbReference>
<dbReference type="Gene3D" id="3.40.50.1820">
    <property type="entry name" value="alpha/beta hydrolase"/>
    <property type="match status" value="1"/>
</dbReference>
<dbReference type="RefSeq" id="WP_345328488.1">
    <property type="nucleotide sequence ID" value="NZ_BAABGA010000120.1"/>
</dbReference>
<dbReference type="GO" id="GO:0016787">
    <property type="term" value="F:hydrolase activity"/>
    <property type="evidence" value="ECO:0007669"/>
    <property type="project" value="UniProtKB-KW"/>
</dbReference>
<protein>
    <submittedName>
        <fullName evidence="3">Alpha/beta fold hydrolase</fullName>
    </submittedName>
</protein>
<reference evidence="4" key="1">
    <citation type="journal article" date="2019" name="Int. J. Syst. Evol. Microbiol.">
        <title>The Global Catalogue of Microorganisms (GCM) 10K type strain sequencing project: providing services to taxonomists for standard genome sequencing and annotation.</title>
        <authorList>
            <consortium name="The Broad Institute Genomics Platform"/>
            <consortium name="The Broad Institute Genome Sequencing Center for Infectious Disease"/>
            <person name="Wu L."/>
            <person name="Ma J."/>
        </authorList>
    </citation>
    <scope>NUCLEOTIDE SEQUENCE [LARGE SCALE GENOMIC DNA]</scope>
    <source>
        <strain evidence="4">JCM 17759</strain>
    </source>
</reference>
<comment type="caution">
    <text evidence="3">The sequence shown here is derived from an EMBL/GenBank/DDBJ whole genome shotgun (WGS) entry which is preliminary data.</text>
</comment>
<evidence type="ECO:0000313" key="4">
    <source>
        <dbReference type="Proteomes" id="UP001500840"/>
    </source>
</evidence>
<dbReference type="EMBL" id="BAABGA010000120">
    <property type="protein sequence ID" value="GAA4473444.1"/>
    <property type="molecule type" value="Genomic_DNA"/>
</dbReference>
<dbReference type="Pfam" id="PF12146">
    <property type="entry name" value="Hydrolase_4"/>
    <property type="match status" value="1"/>
</dbReference>
<feature type="domain" description="Serine aminopeptidase S33" evidence="2">
    <location>
        <begin position="48"/>
        <end position="127"/>
    </location>
</feature>
<dbReference type="SUPFAM" id="SSF53474">
    <property type="entry name" value="alpha/beta-Hydrolases"/>
    <property type="match status" value="1"/>
</dbReference>
<gene>
    <name evidence="3" type="ORF">GCM10023156_71440</name>
</gene>
<keyword evidence="1 3" id="KW-0378">Hydrolase</keyword>
<dbReference type="PANTHER" id="PTHR22946">
    <property type="entry name" value="DIENELACTONE HYDROLASE DOMAIN-CONTAINING PROTEIN-RELATED"/>
    <property type="match status" value="1"/>
</dbReference>
<evidence type="ECO:0000313" key="3">
    <source>
        <dbReference type="EMBL" id="GAA4473444.1"/>
    </source>
</evidence>
<evidence type="ECO:0000256" key="1">
    <source>
        <dbReference type="ARBA" id="ARBA00022801"/>
    </source>
</evidence>
<name>A0ABP8NXF8_9BACT</name>
<dbReference type="InterPro" id="IPR050261">
    <property type="entry name" value="FrsA_esterase"/>
</dbReference>
<keyword evidence="4" id="KW-1185">Reference proteome</keyword>
<sequence>MSRKSYRVKFAGGAGFELAGIIDRPDTTAAVPVLVLSHCFTCNKDLKAIVRISRALAQRGIAVLRYDMTGLGGSSGDFSQTNFSTNVADLKAAIAFADSEVGDVHALMGHSFGGAASLAVASECSSLLSKDSSPAAEKKLGCVIALAAPSDTSHLASLLLRMNPAIEKDGEGEVSIGGYRWQIDSQMVDDFRSHRLPDLIANIRIPTMVLHSPVDQTVGFDHALRIMSLINQTEASETENSDPAQSKPLCSLVSLDGADHLLSQHAHDIEFVSDLTAAMVHRHCRP</sequence>
<proteinExistence type="predicted"/>